<dbReference type="InterPro" id="IPR018060">
    <property type="entry name" value="HTH_AraC"/>
</dbReference>
<dbReference type="PANTHER" id="PTHR43280:SF2">
    <property type="entry name" value="HTH-TYPE TRANSCRIPTIONAL REGULATOR EXSA"/>
    <property type="match status" value="1"/>
</dbReference>
<protein>
    <submittedName>
        <fullName evidence="4">Uncharacterized protein</fullName>
    </submittedName>
</protein>
<dbReference type="PROSITE" id="PS01124">
    <property type="entry name" value="HTH_ARAC_FAMILY_2"/>
    <property type="match status" value="1"/>
</dbReference>
<dbReference type="GO" id="GO:0043565">
    <property type="term" value="F:sequence-specific DNA binding"/>
    <property type="evidence" value="ECO:0007669"/>
    <property type="project" value="InterPro"/>
</dbReference>
<sequence length="765" mass="88383">MYKKVIQKYRERTILKRIFLCTFGISAFFITIACFIGFSWVQKLKMDELIKNDREVLSNYHAVIYNNLDSAQKSLETLFKNVYVKRMLINNEVSWNDNTSVVANSIVTTVSVNPNLHSIYIFGKDGILLKSSNPQYPTTKEVDMGAEKTFVNSYLTRMNPWSYTDIYGEEHEIVSLTIGDFSGKDKVYENGIAVNLDMGAITGRLFSETVPGENFIILSNDGKVLAESSGEYMFGENIAKEAFISTMFAENDSGGMFKFLRDKVKYTVSYIRSNDGYYYILHIYPYSTMLNSIAHSRNLVIAAGILLMFVSLLTSAFVAFKVYHPIDEVMEYINGSETAETQNVENSRKKYKELSVISEKMRFMARQLNHFSEEKETDYMIHYLSSRHYNSKVPSVFLEKMKEIEEASYYCAVLRICNLDKVMNEIKEADILEHINNIFEIAKASYEYIAKVLLYVIDSEFIAAILISQGDSMTDSLFYSQSERIIDSIRQQQLIYINIGLSGKNTEVSGLYQVYQTAKAITKYRFLFGENAIITEEQIHNCSFGGSHKDFDLRDIICSVKKQDKQSFIKEFEVMKDFIKEHSLQTGYDLLISLACEMFLYHNEITQYRSSLGFLDYENAQKEVLSFEYIDEALPWFLILFEKIQDTIGEAQRKGSSEIVEKAVKYIMEHYKDTNLSAQYLADKFNITPSYFSRIFNDYTNCAFPDYLTNIRLEQAKKRLIEEPSISIQAICEEVGYLNSSYFTAQFKKKYGIPPSKYRLNNHLK</sequence>
<proteinExistence type="predicted"/>
<dbReference type="PROSITE" id="PS51257">
    <property type="entry name" value="PROKAR_LIPOPROTEIN"/>
    <property type="match status" value="1"/>
</dbReference>
<dbReference type="RefSeq" id="WP_184092781.1">
    <property type="nucleotide sequence ID" value="NZ_AP023367.1"/>
</dbReference>
<dbReference type="PROSITE" id="PS00041">
    <property type="entry name" value="HTH_ARAC_FAMILY_1"/>
    <property type="match status" value="1"/>
</dbReference>
<dbReference type="PANTHER" id="PTHR43280">
    <property type="entry name" value="ARAC-FAMILY TRANSCRIPTIONAL REGULATOR"/>
    <property type="match status" value="1"/>
</dbReference>
<keyword evidence="2" id="KW-0238">DNA-binding</keyword>
<evidence type="ECO:0000256" key="2">
    <source>
        <dbReference type="ARBA" id="ARBA00023125"/>
    </source>
</evidence>
<evidence type="ECO:0000256" key="1">
    <source>
        <dbReference type="ARBA" id="ARBA00023015"/>
    </source>
</evidence>
<dbReference type="SMART" id="SM00342">
    <property type="entry name" value="HTH_ARAC"/>
    <property type="match status" value="1"/>
</dbReference>
<dbReference type="Pfam" id="PF12833">
    <property type="entry name" value="HTH_18"/>
    <property type="match status" value="1"/>
</dbReference>
<reference evidence="4 5" key="1">
    <citation type="journal article" date="2016" name="Int. J. Syst. Evol. Microbiol.">
        <title>Descriptions of Anaerotaenia torta gen. nov., sp. nov. and Anaerocolumna cellulosilytica gen. nov., sp. nov. isolated from a methanogenic reactor of cattle waste.</title>
        <authorList>
            <person name="Uek A."/>
            <person name="Ohtaki Y."/>
            <person name="Kaku N."/>
            <person name="Ueki K."/>
        </authorList>
    </citation>
    <scope>NUCLEOTIDE SEQUENCE [LARGE SCALE GENOMIC DNA]</scope>
    <source>
        <strain evidence="4 5">SN021</strain>
    </source>
</reference>
<dbReference type="InterPro" id="IPR009057">
    <property type="entry name" value="Homeodomain-like_sf"/>
</dbReference>
<gene>
    <name evidence="4" type="ORF">acsn021_44540</name>
</gene>
<name>A0A6S6RD49_9FIRM</name>
<dbReference type="Gene3D" id="1.10.10.60">
    <property type="entry name" value="Homeodomain-like"/>
    <property type="match status" value="2"/>
</dbReference>
<evidence type="ECO:0000313" key="5">
    <source>
        <dbReference type="Proteomes" id="UP000515561"/>
    </source>
</evidence>
<organism evidence="4 5">
    <name type="scientific">Anaerocolumna cellulosilytica</name>
    <dbReference type="NCBI Taxonomy" id="433286"/>
    <lineage>
        <taxon>Bacteria</taxon>
        <taxon>Bacillati</taxon>
        <taxon>Bacillota</taxon>
        <taxon>Clostridia</taxon>
        <taxon>Lachnospirales</taxon>
        <taxon>Lachnospiraceae</taxon>
        <taxon>Anaerocolumna</taxon>
    </lineage>
</organism>
<keyword evidence="1" id="KW-0805">Transcription regulation</keyword>
<evidence type="ECO:0000313" key="4">
    <source>
        <dbReference type="EMBL" id="BCJ96885.1"/>
    </source>
</evidence>
<dbReference type="KEGG" id="acel:acsn021_44540"/>
<dbReference type="Proteomes" id="UP000515561">
    <property type="component" value="Chromosome"/>
</dbReference>
<dbReference type="PRINTS" id="PR00032">
    <property type="entry name" value="HTHARAC"/>
</dbReference>
<dbReference type="AlphaFoldDB" id="A0A6S6RD49"/>
<keyword evidence="3" id="KW-0804">Transcription</keyword>
<dbReference type="EMBL" id="AP023367">
    <property type="protein sequence ID" value="BCJ96885.1"/>
    <property type="molecule type" value="Genomic_DNA"/>
</dbReference>
<keyword evidence="5" id="KW-1185">Reference proteome</keyword>
<dbReference type="InterPro" id="IPR018062">
    <property type="entry name" value="HTH_AraC-typ_CS"/>
</dbReference>
<dbReference type="SUPFAM" id="SSF46689">
    <property type="entry name" value="Homeodomain-like"/>
    <property type="match status" value="1"/>
</dbReference>
<accession>A0A6S6RD49</accession>
<evidence type="ECO:0000256" key="3">
    <source>
        <dbReference type="ARBA" id="ARBA00023163"/>
    </source>
</evidence>
<dbReference type="InterPro" id="IPR020449">
    <property type="entry name" value="Tscrpt_reg_AraC-type_HTH"/>
</dbReference>
<dbReference type="GO" id="GO:0003700">
    <property type="term" value="F:DNA-binding transcription factor activity"/>
    <property type="evidence" value="ECO:0007669"/>
    <property type="project" value="InterPro"/>
</dbReference>